<accession>H8K8Y5</accession>
<name>H8K8Y5_RICAC</name>
<dbReference type="KEGG" id="rau:MC5_00385"/>
<dbReference type="AlphaFoldDB" id="H8K8Y5"/>
<sequence>MQIDLLESLNDVKLIITGNDISAVDSIVMSEKELMKQRPIKVNTKIYARNTLQGRVKIESNNIVFESPIGNDRRDNHSISDDNISVTLANNITAEDISLGNNSTVI</sequence>
<keyword evidence="2" id="KW-1185">Reference proteome</keyword>
<dbReference type="STRING" id="1105110.MC5_00385"/>
<proteinExistence type="predicted"/>
<dbReference type="EMBL" id="CP003338">
    <property type="protein sequence ID" value="AFC70505.1"/>
    <property type="molecule type" value="Genomic_DNA"/>
</dbReference>
<dbReference type="Proteomes" id="UP000007589">
    <property type="component" value="Chromosome"/>
</dbReference>
<reference evidence="2" key="1">
    <citation type="submission" date="2012-02" db="EMBL/GenBank/DDBJ databases">
        <title>Complete genome sequence of Rickettsia australis strain Cutlack.</title>
        <authorList>
            <person name="Johnson S.L."/>
            <person name="Munk A.C."/>
            <person name="Han S."/>
            <person name="Bruce D.C."/>
            <person name="Dasch G.A."/>
        </authorList>
    </citation>
    <scope>NUCLEOTIDE SEQUENCE [LARGE SCALE GENOMIC DNA]</scope>
    <source>
        <strain evidence="2">Cutlack</strain>
    </source>
</reference>
<dbReference type="RefSeq" id="WP_014412049.1">
    <property type="nucleotide sequence ID" value="NC_017058.1"/>
</dbReference>
<organism evidence="1 2">
    <name type="scientific">Rickettsia australis (strain Cutlack)</name>
    <dbReference type="NCBI Taxonomy" id="1105110"/>
    <lineage>
        <taxon>Bacteria</taxon>
        <taxon>Pseudomonadati</taxon>
        <taxon>Pseudomonadota</taxon>
        <taxon>Alphaproteobacteria</taxon>
        <taxon>Rickettsiales</taxon>
        <taxon>Rickettsiaceae</taxon>
        <taxon>Rickettsieae</taxon>
        <taxon>Rickettsia</taxon>
        <taxon>spotted fever group</taxon>
    </lineage>
</organism>
<protein>
    <submittedName>
        <fullName evidence="1">Cell surface antigen-like protein Sca10</fullName>
    </submittedName>
</protein>
<evidence type="ECO:0000313" key="1">
    <source>
        <dbReference type="EMBL" id="AFC70505.1"/>
    </source>
</evidence>
<evidence type="ECO:0000313" key="2">
    <source>
        <dbReference type="Proteomes" id="UP000007589"/>
    </source>
</evidence>
<dbReference type="HOGENOM" id="CLU_2221206_0_0_5"/>
<gene>
    <name evidence="1" type="ordered locus">MC5_00385</name>
</gene>